<keyword evidence="4" id="KW-1185">Reference proteome</keyword>
<organism evidence="3 4">
    <name type="scientific">Phyllosticta citribraziliensis</name>
    <dbReference type="NCBI Taxonomy" id="989973"/>
    <lineage>
        <taxon>Eukaryota</taxon>
        <taxon>Fungi</taxon>
        <taxon>Dikarya</taxon>
        <taxon>Ascomycota</taxon>
        <taxon>Pezizomycotina</taxon>
        <taxon>Dothideomycetes</taxon>
        <taxon>Dothideomycetes incertae sedis</taxon>
        <taxon>Botryosphaeriales</taxon>
        <taxon>Phyllostictaceae</taxon>
        <taxon>Phyllosticta</taxon>
    </lineage>
</organism>
<feature type="region of interest" description="Disordered" evidence="1">
    <location>
        <begin position="1"/>
        <end position="21"/>
    </location>
</feature>
<reference evidence="3 4" key="1">
    <citation type="submission" date="2024-04" db="EMBL/GenBank/DDBJ databases">
        <title>Phyllosticta paracitricarpa is synonymous to the EU quarantine fungus P. citricarpa based on phylogenomic analyses.</title>
        <authorList>
            <consortium name="Lawrence Berkeley National Laboratory"/>
            <person name="Van ingen-buijs V.A."/>
            <person name="Van westerhoven A.C."/>
            <person name="Haridas S."/>
            <person name="Skiadas P."/>
            <person name="Martin F."/>
            <person name="Groenewald J.Z."/>
            <person name="Crous P.W."/>
            <person name="Seidl M.F."/>
        </authorList>
    </citation>
    <scope>NUCLEOTIDE SEQUENCE [LARGE SCALE GENOMIC DNA]</scope>
    <source>
        <strain evidence="3 4">CPC 17464</strain>
    </source>
</reference>
<proteinExistence type="predicted"/>
<dbReference type="GeneID" id="92029043"/>
<gene>
    <name evidence="3" type="ORF">J3D65DRAFT_425061</name>
</gene>
<accession>A0ABR1LJV5</accession>
<feature type="transmembrane region" description="Helical" evidence="2">
    <location>
        <begin position="114"/>
        <end position="139"/>
    </location>
</feature>
<evidence type="ECO:0000256" key="1">
    <source>
        <dbReference type="SAM" id="MobiDB-lite"/>
    </source>
</evidence>
<protein>
    <submittedName>
        <fullName evidence="3">Uncharacterized protein</fullName>
    </submittedName>
</protein>
<dbReference type="Proteomes" id="UP001360953">
    <property type="component" value="Unassembled WGS sequence"/>
</dbReference>
<evidence type="ECO:0000313" key="4">
    <source>
        <dbReference type="Proteomes" id="UP001360953"/>
    </source>
</evidence>
<evidence type="ECO:0000256" key="2">
    <source>
        <dbReference type="SAM" id="Phobius"/>
    </source>
</evidence>
<evidence type="ECO:0000313" key="3">
    <source>
        <dbReference type="EMBL" id="KAK7534826.1"/>
    </source>
</evidence>
<sequence>MSTKWADRRSAAFGPHPRDTIQTRARPCDKINFGADIWPSSAWWPSGAQAVRRSSTVYVLHGQTIVSTTTAVAPASHVEGFSSPPALGVLENPGPAPPMQSFATILAVRAVKTLFVQLLVLLVHPKASLLFAFFLLFWWEFPYAVGPERSPFLSGLSRSRHSATPGLLHCFCSQVRPVQRAALARPVFDSDSSSAPLDVGVAPPAVSLRRSNQMEEFLLRMSILDDASMVALACET</sequence>
<comment type="caution">
    <text evidence="3">The sequence shown here is derived from an EMBL/GenBank/DDBJ whole genome shotgun (WGS) entry which is preliminary data.</text>
</comment>
<dbReference type="RefSeq" id="XP_066653551.1">
    <property type="nucleotide sequence ID" value="XM_066796137.1"/>
</dbReference>
<dbReference type="EMBL" id="JBBPEH010000008">
    <property type="protein sequence ID" value="KAK7534826.1"/>
    <property type="molecule type" value="Genomic_DNA"/>
</dbReference>
<keyword evidence="2" id="KW-0812">Transmembrane</keyword>
<keyword evidence="2" id="KW-1133">Transmembrane helix</keyword>
<name>A0ABR1LJV5_9PEZI</name>
<keyword evidence="2" id="KW-0472">Membrane</keyword>